<evidence type="ECO:0000256" key="1">
    <source>
        <dbReference type="ARBA" id="ARBA00004141"/>
    </source>
</evidence>
<dbReference type="Pfam" id="PF02683">
    <property type="entry name" value="DsbD_TM"/>
    <property type="match status" value="1"/>
</dbReference>
<evidence type="ECO:0000256" key="3">
    <source>
        <dbReference type="ARBA" id="ARBA00022692"/>
    </source>
</evidence>
<accession>A0ABT3NC38</accession>
<dbReference type="PANTHER" id="PTHR31272:SF6">
    <property type="entry name" value="CYTOCHROME C-TYPE BIOGENESIS CCDA-LIKE CHLOROPLASTIC PROTEIN"/>
    <property type="match status" value="1"/>
</dbReference>
<dbReference type="Proteomes" id="UP001209681">
    <property type="component" value="Unassembled WGS sequence"/>
</dbReference>
<keyword evidence="6 7" id="KW-0472">Membrane</keyword>
<evidence type="ECO:0000256" key="4">
    <source>
        <dbReference type="ARBA" id="ARBA00022748"/>
    </source>
</evidence>
<feature type="transmembrane region" description="Helical" evidence="7">
    <location>
        <begin position="136"/>
        <end position="161"/>
    </location>
</feature>
<feature type="transmembrane region" description="Helical" evidence="7">
    <location>
        <begin position="173"/>
        <end position="197"/>
    </location>
</feature>
<comment type="subcellular location">
    <subcellularLocation>
        <location evidence="1">Membrane</location>
        <topology evidence="1">Multi-pass membrane protein</topology>
    </subcellularLocation>
</comment>
<evidence type="ECO:0000259" key="8">
    <source>
        <dbReference type="Pfam" id="PF02683"/>
    </source>
</evidence>
<keyword evidence="3 7" id="KW-0812">Transmembrane</keyword>
<organism evidence="9 10">
    <name type="scientific">Desulfobotulus pelophilus</name>
    <dbReference type="NCBI Taxonomy" id="2823377"/>
    <lineage>
        <taxon>Bacteria</taxon>
        <taxon>Pseudomonadati</taxon>
        <taxon>Thermodesulfobacteriota</taxon>
        <taxon>Desulfobacteria</taxon>
        <taxon>Desulfobacterales</taxon>
        <taxon>Desulfobacteraceae</taxon>
        <taxon>Desulfobotulus</taxon>
    </lineage>
</organism>
<dbReference type="InterPro" id="IPR003834">
    <property type="entry name" value="Cyt_c_assmbl_TM_dom"/>
</dbReference>
<dbReference type="RefSeq" id="WP_265425946.1">
    <property type="nucleotide sequence ID" value="NZ_JAPFPW010000020.1"/>
</dbReference>
<reference evidence="9 10" key="1">
    <citation type="submission" date="2022-11" db="EMBL/GenBank/DDBJ databases">
        <title>Desulfobotulus tamanensis H1 sp. nov. - anaerobic, alkaliphilic, sulphate reducing bacterium isolated from terrestrial mud volcano.</title>
        <authorList>
            <person name="Frolova A."/>
            <person name="Merkel A.Y."/>
            <person name="Slobodkin A.I."/>
        </authorList>
    </citation>
    <scope>NUCLEOTIDE SEQUENCE [LARGE SCALE GENOMIC DNA]</scope>
    <source>
        <strain evidence="9 10">H1</strain>
    </source>
</reference>
<sequence>MLNEFFITLHHWMMGGFWIGAAASFIWGMVSVLLSPCHLASIPLIVGYVAGQDEKPKASKGVSYALSFTTGLFITIAVLGILATLLGRMMGEISPYWTILVGAILLWISLDMMGVQACSLSGGGTLSKLRVRGLSGAFILGLAYGILSGSCTFGFIAPILALMTLQETMASGLVFIVLFGIGHCLPIAIAGSSMALVRRLLESTFFQQGGFWFKKTAGAGIGLLALYFIARPFIADAPL</sequence>
<keyword evidence="4" id="KW-0201">Cytochrome c-type biogenesis</keyword>
<evidence type="ECO:0000256" key="2">
    <source>
        <dbReference type="ARBA" id="ARBA00006143"/>
    </source>
</evidence>
<comment type="similarity">
    <text evidence="2">Belongs to the DsbD family.</text>
</comment>
<protein>
    <submittedName>
        <fullName evidence="9">Cytochrome C biosynthesis protein</fullName>
    </submittedName>
</protein>
<feature type="transmembrane region" description="Helical" evidence="7">
    <location>
        <begin position="62"/>
        <end position="83"/>
    </location>
</feature>
<gene>
    <name evidence="9" type="ORF">OOT00_13650</name>
</gene>
<keyword evidence="5 7" id="KW-1133">Transmembrane helix</keyword>
<comment type="caution">
    <text evidence="9">The sequence shown here is derived from an EMBL/GenBank/DDBJ whole genome shotgun (WGS) entry which is preliminary data.</text>
</comment>
<feature type="transmembrane region" description="Helical" evidence="7">
    <location>
        <begin position="17"/>
        <end position="50"/>
    </location>
</feature>
<dbReference type="EMBL" id="JAPFPW010000020">
    <property type="protein sequence ID" value="MCW7755031.1"/>
    <property type="molecule type" value="Genomic_DNA"/>
</dbReference>
<evidence type="ECO:0000313" key="10">
    <source>
        <dbReference type="Proteomes" id="UP001209681"/>
    </source>
</evidence>
<feature type="domain" description="Cytochrome C biogenesis protein transmembrane" evidence="8">
    <location>
        <begin position="21"/>
        <end position="195"/>
    </location>
</feature>
<dbReference type="InterPro" id="IPR051790">
    <property type="entry name" value="Cytochrome_c-biogenesis_DsbD"/>
</dbReference>
<keyword evidence="10" id="KW-1185">Reference proteome</keyword>
<evidence type="ECO:0000256" key="5">
    <source>
        <dbReference type="ARBA" id="ARBA00022989"/>
    </source>
</evidence>
<proteinExistence type="inferred from homology"/>
<name>A0ABT3NC38_9BACT</name>
<feature type="transmembrane region" description="Helical" evidence="7">
    <location>
        <begin position="217"/>
        <end position="234"/>
    </location>
</feature>
<dbReference type="PANTHER" id="PTHR31272">
    <property type="entry name" value="CYTOCHROME C-TYPE BIOGENESIS PROTEIN HI_1454-RELATED"/>
    <property type="match status" value="1"/>
</dbReference>
<evidence type="ECO:0000256" key="6">
    <source>
        <dbReference type="ARBA" id="ARBA00023136"/>
    </source>
</evidence>
<evidence type="ECO:0000313" key="9">
    <source>
        <dbReference type="EMBL" id="MCW7755031.1"/>
    </source>
</evidence>
<evidence type="ECO:0000256" key="7">
    <source>
        <dbReference type="SAM" id="Phobius"/>
    </source>
</evidence>
<feature type="transmembrane region" description="Helical" evidence="7">
    <location>
        <begin position="95"/>
        <end position="115"/>
    </location>
</feature>